<dbReference type="Proteomes" id="UP000831460">
    <property type="component" value="Chromosome"/>
</dbReference>
<name>A0ABY4BVF6_9FLAO</name>
<dbReference type="Gene3D" id="1.20.120.450">
    <property type="entry name" value="dinb family like domain"/>
    <property type="match status" value="1"/>
</dbReference>
<evidence type="ECO:0000313" key="2">
    <source>
        <dbReference type="EMBL" id="UOE41681.1"/>
    </source>
</evidence>
<proteinExistence type="predicted"/>
<reference evidence="2 3" key="1">
    <citation type="submission" date="2022-03" db="EMBL/GenBank/DDBJ databases">
        <title>Chryseobacterium sp. isolated from particulate matters in swine house.</title>
        <authorList>
            <person name="Won M."/>
            <person name="Kim S.-J."/>
            <person name="Kwon S.-W."/>
        </authorList>
    </citation>
    <scope>NUCLEOTIDE SEQUENCE [LARGE SCALE GENOMIC DNA]</scope>
    <source>
        <strain evidence="2 3">SC2-2</strain>
    </source>
</reference>
<keyword evidence="3" id="KW-1185">Reference proteome</keyword>
<dbReference type="SUPFAM" id="SSF109854">
    <property type="entry name" value="DinB/YfiT-like putative metalloenzymes"/>
    <property type="match status" value="1"/>
</dbReference>
<dbReference type="Pfam" id="PF12867">
    <property type="entry name" value="DinB_2"/>
    <property type="match status" value="1"/>
</dbReference>
<organism evidence="2 3">
    <name type="scientific">Chryseobacterium suipulveris</name>
    <dbReference type="NCBI Taxonomy" id="2929800"/>
    <lineage>
        <taxon>Bacteria</taxon>
        <taxon>Pseudomonadati</taxon>
        <taxon>Bacteroidota</taxon>
        <taxon>Flavobacteriia</taxon>
        <taxon>Flavobacteriales</taxon>
        <taxon>Weeksellaceae</taxon>
        <taxon>Chryseobacterium group</taxon>
        <taxon>Chryseobacterium</taxon>
    </lineage>
</organism>
<evidence type="ECO:0000259" key="1">
    <source>
        <dbReference type="Pfam" id="PF12867"/>
    </source>
</evidence>
<dbReference type="RefSeq" id="WP_243550543.1">
    <property type="nucleotide sequence ID" value="NZ_CP094532.1"/>
</dbReference>
<dbReference type="EMBL" id="CP094532">
    <property type="protein sequence ID" value="UOE41681.1"/>
    <property type="molecule type" value="Genomic_DNA"/>
</dbReference>
<dbReference type="InterPro" id="IPR034660">
    <property type="entry name" value="DinB/YfiT-like"/>
</dbReference>
<sequence length="169" mass="20077">MTEFQKYIQRYLDLIPTQNWLEQMEITGSETELFYRELTEKQADFAYAEGKWSLKVLLQHLIDSEKIFHYRALRFSRNDKTELPGWDEEPYGKNNNVSRYELHELVNEFSWARNLTISFFSKLDPETLQRKGIANGNEISVETLGKLIVGHNIHHLNIIKERYIPLLND</sequence>
<dbReference type="InterPro" id="IPR024775">
    <property type="entry name" value="DinB-like"/>
</dbReference>
<feature type="domain" description="DinB-like" evidence="1">
    <location>
        <begin position="24"/>
        <end position="159"/>
    </location>
</feature>
<accession>A0ABY4BVF6</accession>
<protein>
    <submittedName>
        <fullName evidence="2">DinB family protein</fullName>
    </submittedName>
</protein>
<evidence type="ECO:0000313" key="3">
    <source>
        <dbReference type="Proteomes" id="UP000831460"/>
    </source>
</evidence>
<gene>
    <name evidence="2" type="ORF">MTP09_03310</name>
</gene>